<gene>
    <name evidence="1" type="ORF">C3R40_00520</name>
</gene>
<accession>A0AAP8PZ33</accession>
<comment type="caution">
    <text evidence="1">The sequence shown here is derived from an EMBL/GenBank/DDBJ whole genome shotgun (WGS) entry which is preliminary data.</text>
</comment>
<proteinExistence type="predicted"/>
<dbReference type="EMBL" id="PQGI01000001">
    <property type="protein sequence ID" value="POP18420.1"/>
    <property type="molecule type" value="Genomic_DNA"/>
</dbReference>
<sequence>MMGLNIKKVSSLIRLEGEVRKDGQANGGAYPIMQFNIIYIMRTHVVIRGFWRPGLIMGFLLWPTISTPVAHAVERIRFSAGLKPSSFRCRLHCHCRLLLSDTMMFAQKSLNTQCLSPVHFLQ</sequence>
<organism evidence="1">
    <name type="scientific">Serratia marcescens</name>
    <dbReference type="NCBI Taxonomy" id="615"/>
    <lineage>
        <taxon>Bacteria</taxon>
        <taxon>Pseudomonadati</taxon>
        <taxon>Pseudomonadota</taxon>
        <taxon>Gammaproteobacteria</taxon>
        <taxon>Enterobacterales</taxon>
        <taxon>Yersiniaceae</taxon>
        <taxon>Serratia</taxon>
    </lineage>
</organism>
<name>A0AAP8PZ33_SERMA</name>
<reference evidence="1" key="1">
    <citation type="submission" date="2018-01" db="EMBL/GenBank/DDBJ databases">
        <title>The opportunistic pathogen Serratia marcescens is an overlooked threat to honeybees.</title>
        <authorList>
            <person name="Raymann K."/>
            <person name="Shaffer Z."/>
            <person name="Coon K."/>
            <person name="Salisbury S."/>
            <person name="Moran N.A."/>
        </authorList>
    </citation>
    <scope>NUCLEOTIDE SEQUENCE [LARGE SCALE GENOMIC DNA]</scope>
    <source>
        <strain evidence="1">KZ19</strain>
    </source>
</reference>
<evidence type="ECO:0000313" key="1">
    <source>
        <dbReference type="EMBL" id="POP18420.1"/>
    </source>
</evidence>
<protein>
    <submittedName>
        <fullName evidence="1">Uncharacterized protein</fullName>
    </submittedName>
</protein>
<dbReference type="AlphaFoldDB" id="A0AAP8PZ33"/>